<accession>A0AA36MEW0</accession>
<reference evidence="1" key="1">
    <citation type="submission" date="2023-07" db="EMBL/GenBank/DDBJ databases">
        <authorList>
            <consortium name="CYATHOMIX"/>
        </authorList>
    </citation>
    <scope>NUCLEOTIDE SEQUENCE</scope>
    <source>
        <strain evidence="1">N/A</strain>
    </source>
</reference>
<dbReference type="AlphaFoldDB" id="A0AA36MEW0"/>
<comment type="caution">
    <text evidence="1">The sequence shown here is derived from an EMBL/GenBank/DDBJ whole genome shotgun (WGS) entry which is preliminary data.</text>
</comment>
<dbReference type="Proteomes" id="UP001176961">
    <property type="component" value="Unassembled WGS sequence"/>
</dbReference>
<gene>
    <name evidence="1" type="ORF">CYNAS_LOCUS19788</name>
</gene>
<sequence length="315" mass="36275">MTPQLANKDSCNFDLPSLWIELKVPGSEVDASDSDFEPDDRLYSHYESDSFEEAFICEAVKRELESPTPNIMAYAQRTQRPPSPPWPKVTPFDFSVHGMEKMELLLFILRTLAEEIDPPPRRQSAQWLEDRRRSYVLTTQSGNLFYNPDNLVITGDKQKRISFRAVDIVVLSPSDDVSKCTKVPFDVWQPWALTSKTPGYDNNCDDEDTIFLDQWVLREDDPIRPEPQGRLQERQREDEAGVAFITISSELSASYLLHSMHLGDAYELAKLHVRRHMVVHGLNARKDTEEIKNRLLQEELAKMNIFSIVSSKKTD</sequence>
<keyword evidence="2" id="KW-1185">Reference proteome</keyword>
<name>A0AA36MEW0_CYLNA</name>
<dbReference type="EMBL" id="CATQJL010000316">
    <property type="protein sequence ID" value="CAJ0607805.1"/>
    <property type="molecule type" value="Genomic_DNA"/>
</dbReference>
<proteinExistence type="predicted"/>
<protein>
    <submittedName>
        <fullName evidence="1">Uncharacterized protein</fullName>
    </submittedName>
</protein>
<organism evidence="1 2">
    <name type="scientific">Cylicocyclus nassatus</name>
    <name type="common">Nematode worm</name>
    <dbReference type="NCBI Taxonomy" id="53992"/>
    <lineage>
        <taxon>Eukaryota</taxon>
        <taxon>Metazoa</taxon>
        <taxon>Ecdysozoa</taxon>
        <taxon>Nematoda</taxon>
        <taxon>Chromadorea</taxon>
        <taxon>Rhabditida</taxon>
        <taxon>Rhabditina</taxon>
        <taxon>Rhabditomorpha</taxon>
        <taxon>Strongyloidea</taxon>
        <taxon>Strongylidae</taxon>
        <taxon>Cylicocyclus</taxon>
    </lineage>
</organism>
<evidence type="ECO:0000313" key="1">
    <source>
        <dbReference type="EMBL" id="CAJ0607805.1"/>
    </source>
</evidence>
<evidence type="ECO:0000313" key="2">
    <source>
        <dbReference type="Proteomes" id="UP001176961"/>
    </source>
</evidence>